<dbReference type="KEGG" id="xba:C7S18_03620"/>
<dbReference type="RefSeq" id="WP_106890261.1">
    <property type="nucleotide sequence ID" value="NZ_CP027860.1"/>
</dbReference>
<dbReference type="Proteomes" id="UP000241074">
    <property type="component" value="Chromosome"/>
</dbReference>
<comment type="similarity">
    <text evidence="1">Belongs to the TolB family.</text>
</comment>
<gene>
    <name evidence="2" type="ORF">C7S18_03620</name>
</gene>
<sequence>MEQKSLWFALATTILGMPHAAADTPYALVSAPAFADLATSTGESRNPRSDDTMLNVVFESTAGNLVSGDSNRLRDVFLWNASGLMLVSTAGGTPANGDSSEPDISHDGEWIVFTSAADNLVPGDQNGVSDLFVFRQSTGALQRLTPPGGEANGPSYGARMSAGGQRIVFLSAASNWVAGDQNGLDDAFLYDLTNQSVTRVSVSDSGSEVTDAPPSHVNISADGICVSIESLSAQYVSGDTNFGTDYFIRNTQTGVTTRMSVGNAGEQLVSVASANHQLRDCQSLIFYAFPDSAIPGFEVGGYYFRQISGTTRLPLIGFEGTPGVAPVLSPNRTILAAVVPNAASGGPQQQRYNLNSWNLQFSTTAFGTPAAVSGDGASVISVTERPVSSADRNALSDVMLRVEVLGQQEWLSRPMDSQPPRLAANGNSGVGVGIYSNTNNLRRRHHAISGDGRYVLFSSLASNLVPNDTNQVEDVFLRDRQLGQTTRISLTNQGEQTTLPSAATDLSADGRYALFESCEQLSTVTLESVCDLYARRLDVSGMVLDRINVSSEGDPADLGGNPGTGHWGRISGDGRFVAFMSEARNLVPGQDTRAPRVYLRDRDFVTTSFLGRGSRPAISRDGRFVVWVESGFQSLGFYDRVSNAITSLPIRSGGGSVDDGLVDWPTISDSGRYIAYMSDSNQLVPEDNDSSNDVFVFDRVTATNTLVSREDGILQGIQGGTVSDISGDGLTVAYITDNGLTDPKMAGVLVDWQTGMRRWFAGPDVVRLNHDFIARPRISADGNSLVFGVDNLDADQIDLTGDLYDTYVTPAGVDRVFINGFE</sequence>
<dbReference type="PANTHER" id="PTHR36842">
    <property type="entry name" value="PROTEIN TOLB HOMOLOG"/>
    <property type="match status" value="1"/>
</dbReference>
<name>A0A2P1PNC3_9GAMM</name>
<organism evidence="2 3">
    <name type="scientific">Ahniella affigens</name>
    <dbReference type="NCBI Taxonomy" id="2021234"/>
    <lineage>
        <taxon>Bacteria</taxon>
        <taxon>Pseudomonadati</taxon>
        <taxon>Pseudomonadota</taxon>
        <taxon>Gammaproteobacteria</taxon>
        <taxon>Lysobacterales</taxon>
        <taxon>Rhodanobacteraceae</taxon>
        <taxon>Ahniella</taxon>
    </lineage>
</organism>
<protein>
    <recommendedName>
        <fullName evidence="4">Calcium-binding protein</fullName>
    </recommendedName>
</protein>
<dbReference type="EMBL" id="CP027860">
    <property type="protein sequence ID" value="AVP96332.1"/>
    <property type="molecule type" value="Genomic_DNA"/>
</dbReference>
<dbReference type="InterPro" id="IPR011042">
    <property type="entry name" value="6-blade_b-propeller_TolB-like"/>
</dbReference>
<dbReference type="OrthoDB" id="9815657at2"/>
<evidence type="ECO:0008006" key="4">
    <source>
        <dbReference type="Google" id="ProtNLM"/>
    </source>
</evidence>
<reference evidence="2 3" key="2">
    <citation type="submission" date="2018-03" db="EMBL/GenBank/DDBJ databases">
        <authorList>
            <person name="Keele B.F."/>
        </authorList>
    </citation>
    <scope>NUCLEOTIDE SEQUENCE [LARGE SCALE GENOMIC DNA]</scope>
    <source>
        <strain evidence="2 3">D13</strain>
    </source>
</reference>
<dbReference type="InterPro" id="IPR011659">
    <property type="entry name" value="WD40"/>
</dbReference>
<dbReference type="PANTHER" id="PTHR36842:SF1">
    <property type="entry name" value="PROTEIN TOLB"/>
    <property type="match status" value="1"/>
</dbReference>
<dbReference type="AlphaFoldDB" id="A0A2P1PNC3"/>
<evidence type="ECO:0000313" key="2">
    <source>
        <dbReference type="EMBL" id="AVP96332.1"/>
    </source>
</evidence>
<keyword evidence="3" id="KW-1185">Reference proteome</keyword>
<reference evidence="2 3" key="1">
    <citation type="submission" date="2018-03" db="EMBL/GenBank/DDBJ databases">
        <title>Ahniella affigens gen. nov., sp. nov., a gammaproteobacterium isolated from sandy soil near a stream.</title>
        <authorList>
            <person name="Ko Y."/>
            <person name="Kim J.-H."/>
        </authorList>
    </citation>
    <scope>NUCLEOTIDE SEQUENCE [LARGE SCALE GENOMIC DNA]</scope>
    <source>
        <strain evidence="2 3">D13</strain>
    </source>
</reference>
<dbReference type="Gene3D" id="2.120.10.30">
    <property type="entry name" value="TolB, C-terminal domain"/>
    <property type="match status" value="2"/>
</dbReference>
<accession>A0A2P1PNC3</accession>
<proteinExistence type="inferred from homology"/>
<evidence type="ECO:0000256" key="1">
    <source>
        <dbReference type="ARBA" id="ARBA00009820"/>
    </source>
</evidence>
<dbReference type="SUPFAM" id="SSF82171">
    <property type="entry name" value="DPP6 N-terminal domain-like"/>
    <property type="match status" value="1"/>
</dbReference>
<evidence type="ECO:0000313" key="3">
    <source>
        <dbReference type="Proteomes" id="UP000241074"/>
    </source>
</evidence>
<dbReference type="Pfam" id="PF07676">
    <property type="entry name" value="PD40"/>
    <property type="match status" value="1"/>
</dbReference>